<reference evidence="1" key="1">
    <citation type="submission" date="2021-05" db="EMBL/GenBank/DDBJ databases">
        <title>Comparative genomics of three Colletotrichum scovillei strains and genetic complementation revealed genes involved fungal growth and virulence on chili pepper.</title>
        <authorList>
            <person name="Hsieh D.-K."/>
            <person name="Chuang S.-C."/>
            <person name="Chen C.-Y."/>
            <person name="Chao Y.-T."/>
            <person name="Lu M.-Y.J."/>
            <person name="Lee M.-H."/>
            <person name="Shih M.-C."/>
        </authorList>
    </citation>
    <scope>NUCLEOTIDE SEQUENCE</scope>
    <source>
        <strain evidence="1">Coll-153</strain>
    </source>
</reference>
<keyword evidence="2" id="KW-1185">Reference proteome</keyword>
<evidence type="ECO:0000313" key="2">
    <source>
        <dbReference type="Proteomes" id="UP000699042"/>
    </source>
</evidence>
<accession>A0A9P7RHI4</accession>
<dbReference type="EMBL" id="JAESDN010000001">
    <property type="protein sequence ID" value="KAG7057644.1"/>
    <property type="molecule type" value="Genomic_DNA"/>
</dbReference>
<gene>
    <name evidence="1" type="ORF">JMJ77_005027</name>
</gene>
<name>A0A9P7RHI4_9PEZI</name>
<comment type="caution">
    <text evidence="1">The sequence shown here is derived from an EMBL/GenBank/DDBJ whole genome shotgun (WGS) entry which is preliminary data.</text>
</comment>
<organism evidence="1 2">
    <name type="scientific">Colletotrichum scovillei</name>
    <dbReference type="NCBI Taxonomy" id="1209932"/>
    <lineage>
        <taxon>Eukaryota</taxon>
        <taxon>Fungi</taxon>
        <taxon>Dikarya</taxon>
        <taxon>Ascomycota</taxon>
        <taxon>Pezizomycotina</taxon>
        <taxon>Sordariomycetes</taxon>
        <taxon>Hypocreomycetidae</taxon>
        <taxon>Glomerellales</taxon>
        <taxon>Glomerellaceae</taxon>
        <taxon>Colletotrichum</taxon>
        <taxon>Colletotrichum acutatum species complex</taxon>
    </lineage>
</organism>
<sequence length="202" mass="22530">MRIFCGLKQGLPRVQSSLSSRRPSPTRLKHDSACKSQFTHNKSCPRVAPTVHWARQGLLLMVLEIETSDETTLNGRQVAMPAAGRPSSRYLRLRMAFVSAQCQLRFLHRELGDGRGVLGLPTRAETTFFTRDPALALATLASGQMPPSFLSTTIRRVNLNPTLWLWLTAWTMAVHRAPDQAPDVVYNISYLTLPNGNLALHI</sequence>
<evidence type="ECO:0000313" key="1">
    <source>
        <dbReference type="EMBL" id="KAG7057644.1"/>
    </source>
</evidence>
<dbReference type="AlphaFoldDB" id="A0A9P7RHI4"/>
<protein>
    <submittedName>
        <fullName evidence="1">Uncharacterized protein</fullName>
    </submittedName>
</protein>
<dbReference type="Proteomes" id="UP000699042">
    <property type="component" value="Unassembled WGS sequence"/>
</dbReference>
<proteinExistence type="predicted"/>